<dbReference type="GO" id="GO:0044183">
    <property type="term" value="F:protein folding chaperone"/>
    <property type="evidence" value="ECO:0007669"/>
    <property type="project" value="TreeGrafter"/>
</dbReference>
<feature type="region of interest" description="Disordered" evidence="1">
    <location>
        <begin position="112"/>
        <end position="148"/>
    </location>
</feature>
<dbReference type="GO" id="GO:0034551">
    <property type="term" value="P:mitochondrial respiratory chain complex III assembly"/>
    <property type="evidence" value="ECO:0007669"/>
    <property type="project" value="TreeGrafter"/>
</dbReference>
<keyword evidence="3" id="KW-1185">Reference proteome</keyword>
<dbReference type="AlphaFoldDB" id="A0A8H6TT50"/>
<reference evidence="2" key="1">
    <citation type="submission" date="2020-05" db="EMBL/GenBank/DDBJ databases">
        <title>Mycena genomes resolve the evolution of fungal bioluminescence.</title>
        <authorList>
            <person name="Tsai I.J."/>
        </authorList>
    </citation>
    <scope>NUCLEOTIDE SEQUENCE</scope>
    <source>
        <strain evidence="2">110903Hualien_Pintung</strain>
    </source>
</reference>
<evidence type="ECO:0000256" key="1">
    <source>
        <dbReference type="SAM" id="MobiDB-lite"/>
    </source>
</evidence>
<dbReference type="OrthoDB" id="277888at2759"/>
<sequence>MRQDAVSARRLTDPAAYEQHTILAREVSDVLRKNIVQASRTQEEDTWTLRITEDTELGSNESVKQTKPSEKASEPPAPALDNKSPRLSYSALKVAHKNRVLPELKEEDIEESFVRGSGPSFISDKSSASASFAARKGASEAKDTRRNV</sequence>
<dbReference type="GO" id="GO:0005759">
    <property type="term" value="C:mitochondrial matrix"/>
    <property type="evidence" value="ECO:0007669"/>
    <property type="project" value="TreeGrafter"/>
</dbReference>
<dbReference type="PANTHER" id="PTHR46749:SF1">
    <property type="entry name" value="COMPLEX III ASSEMBLY FACTOR LYRM7"/>
    <property type="match status" value="1"/>
</dbReference>
<dbReference type="EMBL" id="JACAZE010000001">
    <property type="protein sequence ID" value="KAF7322851.1"/>
    <property type="molecule type" value="Genomic_DNA"/>
</dbReference>
<name>A0A8H6TT50_MYCCL</name>
<evidence type="ECO:0000313" key="3">
    <source>
        <dbReference type="Proteomes" id="UP000613580"/>
    </source>
</evidence>
<feature type="compositionally biased region" description="Basic and acidic residues" evidence="1">
    <location>
        <begin position="137"/>
        <end position="148"/>
    </location>
</feature>
<dbReference type="Proteomes" id="UP000613580">
    <property type="component" value="Unassembled WGS sequence"/>
</dbReference>
<gene>
    <name evidence="2" type="ORF">HMN09_00064500</name>
</gene>
<protein>
    <submittedName>
        <fullName evidence="2">Peptide chain release factor C12orf65 like mitochondrial</fullName>
    </submittedName>
</protein>
<dbReference type="InterPro" id="IPR050435">
    <property type="entry name" value="MZM1/LYRM7"/>
</dbReference>
<evidence type="ECO:0000313" key="2">
    <source>
        <dbReference type="EMBL" id="KAF7322851.1"/>
    </source>
</evidence>
<feature type="region of interest" description="Disordered" evidence="1">
    <location>
        <begin position="37"/>
        <end position="85"/>
    </location>
</feature>
<feature type="compositionally biased region" description="Low complexity" evidence="1">
    <location>
        <begin position="120"/>
        <end position="136"/>
    </location>
</feature>
<feature type="compositionally biased region" description="Polar residues" evidence="1">
    <location>
        <begin position="57"/>
        <end position="66"/>
    </location>
</feature>
<proteinExistence type="predicted"/>
<comment type="caution">
    <text evidence="2">The sequence shown here is derived from an EMBL/GenBank/DDBJ whole genome shotgun (WGS) entry which is preliminary data.</text>
</comment>
<accession>A0A8H6TT50</accession>
<dbReference type="PANTHER" id="PTHR46749">
    <property type="entry name" value="COMPLEX III ASSEMBLY FACTOR LYRM7"/>
    <property type="match status" value="1"/>
</dbReference>
<organism evidence="2 3">
    <name type="scientific">Mycena chlorophos</name>
    <name type="common">Agaric fungus</name>
    <name type="synonym">Agaricus chlorophos</name>
    <dbReference type="NCBI Taxonomy" id="658473"/>
    <lineage>
        <taxon>Eukaryota</taxon>
        <taxon>Fungi</taxon>
        <taxon>Dikarya</taxon>
        <taxon>Basidiomycota</taxon>
        <taxon>Agaricomycotina</taxon>
        <taxon>Agaricomycetes</taxon>
        <taxon>Agaricomycetidae</taxon>
        <taxon>Agaricales</taxon>
        <taxon>Marasmiineae</taxon>
        <taxon>Mycenaceae</taxon>
        <taxon>Mycena</taxon>
    </lineage>
</organism>